<protein>
    <submittedName>
        <fullName evidence="2">Uncharacterized protein</fullName>
    </submittedName>
</protein>
<dbReference type="EMBL" id="CCXZ01000173">
    <property type="protein sequence ID" value="CEG18150.1"/>
    <property type="molecule type" value="Genomic_DNA"/>
</dbReference>
<dbReference type="Proteomes" id="UP000052230">
    <property type="component" value="Unassembled WGS sequence"/>
</dbReference>
<reference evidence="2 3" key="1">
    <citation type="submission" date="2014-09" db="EMBL/GenBank/DDBJ databases">
        <authorList>
            <person name="Regsiter A."/>
        </authorList>
    </citation>
    <scope>NUCLEOTIDE SEQUENCE [LARGE SCALE GENOMIC DNA]</scope>
</reference>
<accession>A0A0U5FPH0</accession>
<feature type="region of interest" description="Disordered" evidence="1">
    <location>
        <begin position="201"/>
        <end position="221"/>
    </location>
</feature>
<keyword evidence="3" id="KW-1185">Reference proteome</keyword>
<sequence length="280" mass="28688">MPGQACRCGQPTGMAAHRLIDEDLGGGVGHGGDIQCGLAYRDDGVLGRRAEARAGVGRRQIVVDGLWHADAVQRVTIGLCELRDLPRGVGRVVAAVVEEPAHVVRAQHVEQTFVLGAVFLQRFELVAARAESAAGGLRQCGNGCSGFLGGIDQLLAQGAQDAIARSQYLDLACARFGDDAGGSGIDDGGDAAGLGIEQVASGHRGTDSSHGNMAQGDSAGTFPGCGKLHGHTVSAGEDVSLTPPTATRFYSKVESTDAIGSVGTARFGQGHPGDTSQRHV</sequence>
<comment type="caution">
    <text evidence="2">The sequence shown here is derived from an EMBL/GenBank/DDBJ whole genome shotgun (WGS) entry which is preliminary data.</text>
</comment>
<proteinExistence type="predicted"/>
<gene>
    <name evidence="2" type="ORF">XAC3562_760127</name>
</gene>
<organism evidence="2 3">
    <name type="scientific">Xanthomonas citri pv. citri</name>
    <dbReference type="NCBI Taxonomy" id="611301"/>
    <lineage>
        <taxon>Bacteria</taxon>
        <taxon>Pseudomonadati</taxon>
        <taxon>Pseudomonadota</taxon>
        <taxon>Gammaproteobacteria</taxon>
        <taxon>Lysobacterales</taxon>
        <taxon>Lysobacteraceae</taxon>
        <taxon>Xanthomonas</taxon>
    </lineage>
</organism>
<name>A0A0U5FPH0_XANCI</name>
<evidence type="ECO:0000313" key="2">
    <source>
        <dbReference type="EMBL" id="CEG18150.1"/>
    </source>
</evidence>
<evidence type="ECO:0000313" key="3">
    <source>
        <dbReference type="Proteomes" id="UP000052230"/>
    </source>
</evidence>
<dbReference type="AlphaFoldDB" id="A0A0U5FPH0"/>
<evidence type="ECO:0000256" key="1">
    <source>
        <dbReference type="SAM" id="MobiDB-lite"/>
    </source>
</evidence>